<dbReference type="SUPFAM" id="SSF56601">
    <property type="entry name" value="beta-lactamase/transpeptidase-like"/>
    <property type="match status" value="1"/>
</dbReference>
<dbReference type="PANTHER" id="PTHR46825:SF9">
    <property type="entry name" value="BETA-LACTAMASE-RELATED DOMAIN-CONTAINING PROTEIN"/>
    <property type="match status" value="1"/>
</dbReference>
<dbReference type="InterPro" id="IPR050491">
    <property type="entry name" value="AmpC-like"/>
</dbReference>
<dbReference type="GO" id="GO:0016787">
    <property type="term" value="F:hydrolase activity"/>
    <property type="evidence" value="ECO:0007669"/>
    <property type="project" value="UniProtKB-KW"/>
</dbReference>
<organism evidence="2 3">
    <name type="scientific">Maribacter luteus</name>
    <dbReference type="NCBI Taxonomy" id="2594478"/>
    <lineage>
        <taxon>Bacteria</taxon>
        <taxon>Pseudomonadati</taxon>
        <taxon>Bacteroidota</taxon>
        <taxon>Flavobacteriia</taxon>
        <taxon>Flavobacteriales</taxon>
        <taxon>Flavobacteriaceae</taxon>
        <taxon>Maribacter</taxon>
    </lineage>
</organism>
<proteinExistence type="predicted"/>
<comment type="caution">
    <text evidence="2">The sequence shown here is derived from an EMBL/GenBank/DDBJ whole genome shotgun (WGS) entry which is preliminary data.</text>
</comment>
<dbReference type="Gene3D" id="3.40.710.10">
    <property type="entry name" value="DD-peptidase/beta-lactamase superfamily"/>
    <property type="match status" value="1"/>
</dbReference>
<evidence type="ECO:0000313" key="2">
    <source>
        <dbReference type="EMBL" id="MRX66320.1"/>
    </source>
</evidence>
<dbReference type="Pfam" id="PF00144">
    <property type="entry name" value="Beta-lactamase"/>
    <property type="match status" value="1"/>
</dbReference>
<dbReference type="InterPro" id="IPR012338">
    <property type="entry name" value="Beta-lactam/transpept-like"/>
</dbReference>
<evidence type="ECO:0000259" key="1">
    <source>
        <dbReference type="Pfam" id="PF00144"/>
    </source>
</evidence>
<dbReference type="InterPro" id="IPR001466">
    <property type="entry name" value="Beta-lactam-related"/>
</dbReference>
<dbReference type="PROSITE" id="PS51257">
    <property type="entry name" value="PROKAR_LIPOPROTEIN"/>
    <property type="match status" value="1"/>
</dbReference>
<dbReference type="AlphaFoldDB" id="A0A6I2MUQ6"/>
<dbReference type="EMBL" id="WKJH01000030">
    <property type="protein sequence ID" value="MRX66320.1"/>
    <property type="molecule type" value="Genomic_DNA"/>
</dbReference>
<name>A0A6I2MUQ6_9FLAO</name>
<accession>A0A6I2MUQ6</accession>
<dbReference type="OrthoDB" id="846150at2"/>
<dbReference type="PANTHER" id="PTHR46825">
    <property type="entry name" value="D-ALANYL-D-ALANINE-CARBOXYPEPTIDASE/ENDOPEPTIDASE AMPH"/>
    <property type="match status" value="1"/>
</dbReference>
<protein>
    <submittedName>
        <fullName evidence="2">Serine hydrolase</fullName>
    </submittedName>
</protein>
<keyword evidence="2" id="KW-0378">Hydrolase</keyword>
<keyword evidence="3" id="KW-1185">Reference proteome</keyword>
<gene>
    <name evidence="2" type="ORF">GJ691_19360</name>
</gene>
<dbReference type="RefSeq" id="WP_154370010.1">
    <property type="nucleotide sequence ID" value="NZ_WKJH01000030.1"/>
</dbReference>
<dbReference type="Proteomes" id="UP000443153">
    <property type="component" value="Unassembled WGS sequence"/>
</dbReference>
<evidence type="ECO:0000313" key="3">
    <source>
        <dbReference type="Proteomes" id="UP000443153"/>
    </source>
</evidence>
<sequence>MTTLIKFIITTILSIFLLTSCTDDDNGTNILQQPSRITSADELTAYLKEVVSQENVPGFAISIVKNDAMVYQEAFGFANIADQVPYTNKTVNSIASISKTFVGAAVAKAIEQGYFTMETDINELLPFTVINPKQPNAIIRIKHLVTHTSGLLDMPEVYLANNYYILPGEDISTVGARTLIDNIGIEQREAYDLSDILSEYFLEDGELYSSDNFANTEPGTTWAYSNLATGLTGLIIESVTGQSFKDYVQENILLPLEMTHSTYDISEVNTSEMAVRYIDDTTPLPVYGNDSYPEGSIYSTNEDMGKYLLDMAKGVKGATSTLFSEAGYMNLFQAKLESGIVPDDFAENHGLFWYINEGKVMHSGNSLGISTHLEITANGNSGYLFLSNIDAAFTGNVQNYNNIISKVDAAINQFLTAD</sequence>
<reference evidence="2 3" key="1">
    <citation type="submission" date="2019-11" db="EMBL/GenBank/DDBJ databases">
        <title>Maribacter lutea sp. nov., a marine bacterium isolated from intertidal sand.</title>
        <authorList>
            <person name="Liu A."/>
        </authorList>
    </citation>
    <scope>NUCLEOTIDE SEQUENCE [LARGE SCALE GENOMIC DNA]</scope>
    <source>
        <strain evidence="2 3">RZ05</strain>
    </source>
</reference>
<feature type="domain" description="Beta-lactamase-related" evidence="1">
    <location>
        <begin position="45"/>
        <end position="391"/>
    </location>
</feature>